<sequence length="265" mass="30996">MVLQGLQYLSPDDKPVFKWDIGQPDGDEEQNCVAYLPSDKRIHDVECTQKFQFNCETLLYTLFTLRGICDENFEIESKYYFDAWTPHHTFVFHGFKGNKIFVEGKRWIIVSRFNPGKILAFYNGTKTFPERIYLKLSKCEEHEFTCNNGDCIPLDRICNNFWDCLDESDENYCSNIETKNYRKEFPPSLSYRSNKLLIKRSITTLIVDPLAEVSIHKSTTAQGKISPMSTIHEALTFNGNEAEIRYKRAFEFPIHCKFDFGFLSF</sequence>
<evidence type="ECO:0000313" key="2">
    <source>
        <dbReference type="Proteomes" id="UP000675881"/>
    </source>
</evidence>
<accession>A0A7R8D7H2</accession>
<keyword evidence="2" id="KW-1185">Reference proteome</keyword>
<dbReference type="InterPro" id="IPR023415">
    <property type="entry name" value="LDLR_class-A_CS"/>
</dbReference>
<reference evidence="1" key="1">
    <citation type="submission" date="2021-02" db="EMBL/GenBank/DDBJ databases">
        <authorList>
            <person name="Bekaert M."/>
        </authorList>
    </citation>
    <scope>NUCLEOTIDE SEQUENCE</scope>
    <source>
        <strain evidence="1">IoA-00</strain>
    </source>
</reference>
<dbReference type="SUPFAM" id="SSF57424">
    <property type="entry name" value="LDL receptor-like module"/>
    <property type="match status" value="1"/>
</dbReference>
<dbReference type="InterPro" id="IPR016186">
    <property type="entry name" value="C-type_lectin-like/link_sf"/>
</dbReference>
<dbReference type="PROSITE" id="PS01209">
    <property type="entry name" value="LDLRA_1"/>
    <property type="match status" value="1"/>
</dbReference>
<dbReference type="SUPFAM" id="SSF56436">
    <property type="entry name" value="C-type lectin-like"/>
    <property type="match status" value="1"/>
</dbReference>
<dbReference type="Gene3D" id="4.10.400.10">
    <property type="entry name" value="Low-density Lipoprotein Receptor"/>
    <property type="match status" value="1"/>
</dbReference>
<dbReference type="AlphaFoldDB" id="A0A7R8D7H2"/>
<dbReference type="Pfam" id="PF00057">
    <property type="entry name" value="Ldl_recept_a"/>
    <property type="match status" value="1"/>
</dbReference>
<dbReference type="Gene3D" id="3.10.100.10">
    <property type="entry name" value="Mannose-Binding Protein A, subunit A"/>
    <property type="match status" value="1"/>
</dbReference>
<protein>
    <submittedName>
        <fullName evidence="1">(salmon louse) hypothetical protein</fullName>
    </submittedName>
</protein>
<proteinExistence type="predicted"/>
<evidence type="ECO:0000313" key="1">
    <source>
        <dbReference type="EMBL" id="CAF3027125.1"/>
    </source>
</evidence>
<dbReference type="CDD" id="cd00112">
    <property type="entry name" value="LDLa"/>
    <property type="match status" value="1"/>
</dbReference>
<dbReference type="SMART" id="SM00192">
    <property type="entry name" value="LDLa"/>
    <property type="match status" value="1"/>
</dbReference>
<dbReference type="CDD" id="cd00037">
    <property type="entry name" value="CLECT"/>
    <property type="match status" value="1"/>
</dbReference>
<dbReference type="InterPro" id="IPR016187">
    <property type="entry name" value="CTDL_fold"/>
</dbReference>
<dbReference type="OrthoDB" id="2019384at2759"/>
<dbReference type="Proteomes" id="UP000675881">
    <property type="component" value="Chromosome 8"/>
</dbReference>
<dbReference type="InterPro" id="IPR036055">
    <property type="entry name" value="LDL_receptor-like_sf"/>
</dbReference>
<dbReference type="InterPro" id="IPR002172">
    <property type="entry name" value="LDrepeatLR_classA_rpt"/>
</dbReference>
<name>A0A7R8D7H2_LEPSM</name>
<organism evidence="1 2">
    <name type="scientific">Lepeophtheirus salmonis</name>
    <name type="common">Salmon louse</name>
    <name type="synonym">Caligus salmonis</name>
    <dbReference type="NCBI Taxonomy" id="72036"/>
    <lineage>
        <taxon>Eukaryota</taxon>
        <taxon>Metazoa</taxon>
        <taxon>Ecdysozoa</taxon>
        <taxon>Arthropoda</taxon>
        <taxon>Crustacea</taxon>
        <taxon>Multicrustacea</taxon>
        <taxon>Hexanauplia</taxon>
        <taxon>Copepoda</taxon>
        <taxon>Siphonostomatoida</taxon>
        <taxon>Caligidae</taxon>
        <taxon>Lepeophtheirus</taxon>
    </lineage>
</organism>
<gene>
    <name evidence="1" type="ORF">LSAA_13892</name>
</gene>
<dbReference type="PROSITE" id="PS50068">
    <property type="entry name" value="LDLRA_2"/>
    <property type="match status" value="1"/>
</dbReference>
<dbReference type="EMBL" id="HG994587">
    <property type="protein sequence ID" value="CAF3027125.1"/>
    <property type="molecule type" value="Genomic_DNA"/>
</dbReference>